<dbReference type="Proteomes" id="UP000177370">
    <property type="component" value="Unassembled WGS sequence"/>
</dbReference>
<dbReference type="InterPro" id="IPR015887">
    <property type="entry name" value="DNA_glyclase_Znf_dom_DNA_BS"/>
</dbReference>
<evidence type="ECO:0000256" key="1">
    <source>
        <dbReference type="ARBA" id="ARBA00001668"/>
    </source>
</evidence>
<comment type="catalytic activity">
    <reaction evidence="1 15">
        <text>Hydrolysis of DNA containing ring-opened 7-methylguanine residues, releasing 2,6-diamino-4-hydroxy-5-(N-methyl)formamidopyrimidine.</text>
        <dbReference type="EC" id="3.2.2.23"/>
    </reaction>
</comment>
<proteinExistence type="inferred from homology"/>
<evidence type="ECO:0000256" key="14">
    <source>
        <dbReference type="ARBA" id="ARBA00044632"/>
    </source>
</evidence>
<evidence type="ECO:0000256" key="13">
    <source>
        <dbReference type="ARBA" id="ARBA00023295"/>
    </source>
</evidence>
<feature type="binding site" evidence="15">
    <location>
        <position position="118"/>
    </location>
    <ligand>
        <name>DNA</name>
        <dbReference type="ChEBI" id="CHEBI:16991"/>
    </ligand>
</feature>
<feature type="domain" description="Formamidopyrimidine-DNA glycosylase catalytic" evidence="17">
    <location>
        <begin position="2"/>
        <end position="139"/>
    </location>
</feature>
<evidence type="ECO:0000256" key="3">
    <source>
        <dbReference type="ARBA" id="ARBA00011245"/>
    </source>
</evidence>
<dbReference type="GO" id="GO:0003684">
    <property type="term" value="F:damaged DNA binding"/>
    <property type="evidence" value="ECO:0007669"/>
    <property type="project" value="InterPro"/>
</dbReference>
<feature type="active site" description="Schiff-base intermediate with DNA" evidence="15">
    <location>
        <position position="2"/>
    </location>
</feature>
<dbReference type="SMART" id="SM00898">
    <property type="entry name" value="Fapy_DNA_glyco"/>
    <property type="match status" value="1"/>
</dbReference>
<dbReference type="PROSITE" id="PS51066">
    <property type="entry name" value="ZF_FPG_2"/>
    <property type="match status" value="1"/>
</dbReference>
<feature type="active site" description="Proton donor" evidence="15">
    <location>
        <position position="3"/>
    </location>
</feature>
<dbReference type="SUPFAM" id="SSF46946">
    <property type="entry name" value="S13-like H2TH domain"/>
    <property type="match status" value="1"/>
</dbReference>
<comment type="function">
    <text evidence="15">Involved in base excision repair of DNA damaged by oxidation or by mutagenic agents. Acts as DNA glycosylase that recognizes and removes damaged bases. Has a preference for oxidized purines, such as 7,8-dihydro-8-oxoguanine (8-oxoG). Has AP (apurinic/apyrimidinic) lyase activity and introduces nicks in the DNA strand. Cleaves the DNA backbone by beta-delta elimination to generate a single-strand break at the site of the removed base with both 3'- and 5'-phosphates.</text>
</comment>
<protein>
    <recommendedName>
        <fullName evidence="15">Formamidopyrimidine-DNA glycosylase</fullName>
        <shortName evidence="15">Fapy-DNA glycosylase</shortName>
        <ecNumber evidence="15">3.2.2.23</ecNumber>
    </recommendedName>
    <alternativeName>
        <fullName evidence="15">DNA-(apurinic or apyrimidinic site) lyase MutM</fullName>
        <shortName evidence="15">AP lyase MutM</shortName>
        <ecNumber evidence="15">4.2.99.18</ecNumber>
    </alternativeName>
</protein>
<dbReference type="HAMAP" id="MF_00103">
    <property type="entry name" value="Fapy_DNA_glycosyl"/>
    <property type="match status" value="1"/>
</dbReference>
<name>A0A1F6V931_9BACT</name>
<comment type="caution">
    <text evidence="18">The sequence shown here is derived from an EMBL/GenBank/DDBJ whole genome shotgun (WGS) entry which is preliminary data.</text>
</comment>
<dbReference type="SUPFAM" id="SSF81624">
    <property type="entry name" value="N-terminal domain of MutM-like DNA repair proteins"/>
    <property type="match status" value="1"/>
</dbReference>
<evidence type="ECO:0000256" key="11">
    <source>
        <dbReference type="ARBA" id="ARBA00023239"/>
    </source>
</evidence>
<dbReference type="PANTHER" id="PTHR22993">
    <property type="entry name" value="FORMAMIDOPYRIMIDINE-DNA GLYCOSYLASE"/>
    <property type="match status" value="1"/>
</dbReference>
<evidence type="ECO:0000256" key="6">
    <source>
        <dbReference type="ARBA" id="ARBA00022771"/>
    </source>
</evidence>
<comment type="similarity">
    <text evidence="2 15">Belongs to the FPG family.</text>
</comment>
<keyword evidence="7 15" id="KW-0378">Hydrolase</keyword>
<dbReference type="SMART" id="SM01232">
    <property type="entry name" value="H2TH"/>
    <property type="match status" value="1"/>
</dbReference>
<evidence type="ECO:0000256" key="12">
    <source>
        <dbReference type="ARBA" id="ARBA00023268"/>
    </source>
</evidence>
<dbReference type="InterPro" id="IPR020629">
    <property type="entry name" value="FPG_Glyclase"/>
</dbReference>
<evidence type="ECO:0000256" key="5">
    <source>
        <dbReference type="ARBA" id="ARBA00022763"/>
    </source>
</evidence>
<comment type="cofactor">
    <cofactor evidence="15">
        <name>Zn(2+)</name>
        <dbReference type="ChEBI" id="CHEBI:29105"/>
    </cofactor>
    <text evidence="15">Binds 1 zinc ion per subunit.</text>
</comment>
<dbReference type="EMBL" id="MFTP01000003">
    <property type="protein sequence ID" value="OGI66170.1"/>
    <property type="molecule type" value="Genomic_DNA"/>
</dbReference>
<gene>
    <name evidence="15" type="primary">mutM</name>
    <name evidence="15" type="synonym">fpg</name>
    <name evidence="18" type="ORF">A2647_03290</name>
</gene>
<dbReference type="InterPro" id="IPR035937">
    <property type="entry name" value="FPG_N"/>
</dbReference>
<feature type="binding site" evidence="15">
    <location>
        <position position="180"/>
    </location>
    <ligand>
        <name>DNA</name>
        <dbReference type="ChEBI" id="CHEBI:16991"/>
    </ligand>
</feature>
<sequence length="299" mass="34161">MPELPEVENLRLGLMSTIVGQIIRKVTVQKPKLISGKGTKRIASLPKRVEFIKGIRGEHFVGVERRAKNLIFKLSHGKIILAHLKMSGQFVYKDKNKRKTVMGGHPIEVSEYKLPNKHSHIIFELERGTLYYNDTRMFGYLLYYKNEGALDAENYFASYGLEPLAKNFTSKYFWDSLKEKNGKIKSVLMDQKIVTGLGNIYVDESLFEARIRPDRRASSLSKSEIEKLYKAIKRIMERAIKVGGSSVATYRLLDNTRGNYAREHKVYGKAGKMCITCGKPLQKIIIGGRTTIFCSRCQR</sequence>
<keyword evidence="6 15" id="KW-0863">Zinc-finger</keyword>
<dbReference type="Gene3D" id="1.10.8.50">
    <property type="match status" value="1"/>
</dbReference>
<keyword evidence="9 15" id="KW-0238">DNA-binding</keyword>
<evidence type="ECO:0000256" key="4">
    <source>
        <dbReference type="ARBA" id="ARBA00022723"/>
    </source>
</evidence>
<dbReference type="CDD" id="cd08966">
    <property type="entry name" value="EcFpg-like_N"/>
    <property type="match status" value="1"/>
</dbReference>
<keyword evidence="11 15" id="KW-0456">Lyase</keyword>
<evidence type="ECO:0000259" key="16">
    <source>
        <dbReference type="PROSITE" id="PS51066"/>
    </source>
</evidence>
<feature type="active site" description="Proton donor; for delta-elimination activity" evidence="15">
    <location>
        <position position="289"/>
    </location>
</feature>
<keyword evidence="4 15" id="KW-0479">Metal-binding</keyword>
<keyword evidence="13 15" id="KW-0326">Glycosidase</keyword>
<evidence type="ECO:0000256" key="15">
    <source>
        <dbReference type="HAMAP-Rule" id="MF_00103"/>
    </source>
</evidence>
<dbReference type="Pfam" id="PF06831">
    <property type="entry name" value="H2TH"/>
    <property type="match status" value="1"/>
</dbReference>
<comment type="subunit">
    <text evidence="3 15">Monomer.</text>
</comment>
<evidence type="ECO:0000259" key="17">
    <source>
        <dbReference type="PROSITE" id="PS51068"/>
    </source>
</evidence>
<feature type="domain" description="FPG-type" evidence="16">
    <location>
        <begin position="265"/>
        <end position="299"/>
    </location>
</feature>
<keyword evidence="12 15" id="KW-0511">Multifunctional enzyme</keyword>
<dbReference type="GO" id="GO:0008270">
    <property type="term" value="F:zinc ion binding"/>
    <property type="evidence" value="ECO:0007669"/>
    <property type="project" value="UniProtKB-UniRule"/>
</dbReference>
<dbReference type="SUPFAM" id="SSF57716">
    <property type="entry name" value="Glucocorticoid receptor-like (DNA-binding domain)"/>
    <property type="match status" value="1"/>
</dbReference>
<evidence type="ECO:0000256" key="2">
    <source>
        <dbReference type="ARBA" id="ARBA00009409"/>
    </source>
</evidence>
<dbReference type="Gene3D" id="3.20.190.10">
    <property type="entry name" value="MutM-like, N-terminal"/>
    <property type="match status" value="1"/>
</dbReference>
<dbReference type="Pfam" id="PF01149">
    <property type="entry name" value="Fapy_DNA_glyco"/>
    <property type="match status" value="1"/>
</dbReference>
<reference evidence="18 19" key="1">
    <citation type="journal article" date="2016" name="Nat. Commun.">
        <title>Thousands of microbial genomes shed light on interconnected biogeochemical processes in an aquifer system.</title>
        <authorList>
            <person name="Anantharaman K."/>
            <person name="Brown C.T."/>
            <person name="Hug L.A."/>
            <person name="Sharon I."/>
            <person name="Castelle C.J."/>
            <person name="Probst A.J."/>
            <person name="Thomas B.C."/>
            <person name="Singh A."/>
            <person name="Wilkins M.J."/>
            <person name="Karaoz U."/>
            <person name="Brodie E.L."/>
            <person name="Williams K.H."/>
            <person name="Hubbard S.S."/>
            <person name="Banfield J.F."/>
        </authorList>
    </citation>
    <scope>NUCLEOTIDE SEQUENCE [LARGE SCALE GENOMIC DNA]</scope>
</reference>
<dbReference type="InterPro" id="IPR012319">
    <property type="entry name" value="FPG_cat"/>
</dbReference>
<evidence type="ECO:0000256" key="9">
    <source>
        <dbReference type="ARBA" id="ARBA00023125"/>
    </source>
</evidence>
<comment type="catalytic activity">
    <reaction evidence="14 15">
        <text>2'-deoxyribonucleotide-(2'-deoxyribose 5'-phosphate)-2'-deoxyribonucleotide-DNA = a 3'-end 2'-deoxyribonucleotide-(2,3-dehydro-2,3-deoxyribose 5'-phosphate)-DNA + a 5'-end 5'-phospho-2'-deoxyribonucleoside-DNA + H(+)</text>
        <dbReference type="Rhea" id="RHEA:66592"/>
        <dbReference type="Rhea" id="RHEA-COMP:13180"/>
        <dbReference type="Rhea" id="RHEA-COMP:16897"/>
        <dbReference type="Rhea" id="RHEA-COMP:17067"/>
        <dbReference type="ChEBI" id="CHEBI:15378"/>
        <dbReference type="ChEBI" id="CHEBI:136412"/>
        <dbReference type="ChEBI" id="CHEBI:157695"/>
        <dbReference type="ChEBI" id="CHEBI:167181"/>
        <dbReference type="EC" id="4.2.99.18"/>
    </reaction>
</comment>
<accession>A0A1F6V931</accession>
<dbReference type="NCBIfam" id="NF002211">
    <property type="entry name" value="PRK01103.1"/>
    <property type="match status" value="1"/>
</dbReference>
<dbReference type="InterPro" id="IPR010979">
    <property type="entry name" value="Ribosomal_uS13-like_H2TH"/>
</dbReference>
<keyword evidence="5 15" id="KW-0227">DNA damage</keyword>
<dbReference type="PROSITE" id="PS01242">
    <property type="entry name" value="ZF_FPG_1"/>
    <property type="match status" value="1"/>
</dbReference>
<dbReference type="PANTHER" id="PTHR22993:SF9">
    <property type="entry name" value="FORMAMIDOPYRIMIDINE-DNA GLYCOSYLASE"/>
    <property type="match status" value="1"/>
</dbReference>
<evidence type="ECO:0000256" key="10">
    <source>
        <dbReference type="ARBA" id="ARBA00023204"/>
    </source>
</evidence>
<feature type="binding site" evidence="15">
    <location>
        <position position="136"/>
    </location>
    <ligand>
        <name>DNA</name>
        <dbReference type="ChEBI" id="CHEBI:16991"/>
    </ligand>
</feature>
<organism evidence="18 19">
    <name type="scientific">Candidatus Nomurabacteria bacterium RIFCSPHIGHO2_01_FULL_40_24b</name>
    <dbReference type="NCBI Taxonomy" id="1801739"/>
    <lineage>
        <taxon>Bacteria</taxon>
        <taxon>Candidatus Nomuraibacteriota</taxon>
    </lineage>
</organism>
<dbReference type="NCBIfam" id="TIGR00577">
    <property type="entry name" value="fpg"/>
    <property type="match status" value="1"/>
</dbReference>
<dbReference type="PROSITE" id="PS51068">
    <property type="entry name" value="FPG_CAT"/>
    <property type="match status" value="1"/>
</dbReference>
<dbReference type="FunFam" id="1.10.8.50:FF:000003">
    <property type="entry name" value="Formamidopyrimidine-DNA glycosylase"/>
    <property type="match status" value="1"/>
</dbReference>
<evidence type="ECO:0000256" key="8">
    <source>
        <dbReference type="ARBA" id="ARBA00022833"/>
    </source>
</evidence>
<evidence type="ECO:0000313" key="19">
    <source>
        <dbReference type="Proteomes" id="UP000177370"/>
    </source>
</evidence>
<dbReference type="InterPro" id="IPR000214">
    <property type="entry name" value="Znf_DNA_glyclase/AP_lyase"/>
</dbReference>
<feature type="active site" description="Proton donor; for beta-elimination activity" evidence="15">
    <location>
        <position position="68"/>
    </location>
</feature>
<keyword evidence="8 15" id="KW-0862">Zinc</keyword>
<dbReference type="GO" id="GO:0140078">
    <property type="term" value="F:class I DNA-(apurinic or apyrimidinic site) endonuclease activity"/>
    <property type="evidence" value="ECO:0007669"/>
    <property type="project" value="UniProtKB-EC"/>
</dbReference>
<evidence type="ECO:0000313" key="18">
    <source>
        <dbReference type="EMBL" id="OGI66170.1"/>
    </source>
</evidence>
<dbReference type="EC" id="4.2.99.18" evidence="15"/>
<dbReference type="InterPro" id="IPR015886">
    <property type="entry name" value="H2TH_FPG"/>
</dbReference>
<dbReference type="GO" id="GO:0034039">
    <property type="term" value="F:8-oxo-7,8-dihydroguanine DNA N-glycosylase activity"/>
    <property type="evidence" value="ECO:0007669"/>
    <property type="project" value="TreeGrafter"/>
</dbReference>
<dbReference type="GO" id="GO:0006284">
    <property type="term" value="P:base-excision repair"/>
    <property type="evidence" value="ECO:0007669"/>
    <property type="project" value="InterPro"/>
</dbReference>
<dbReference type="EC" id="3.2.2.23" evidence="15"/>
<dbReference type="AlphaFoldDB" id="A0A1F6V931"/>
<keyword evidence="10 15" id="KW-0234">DNA repair</keyword>
<evidence type="ECO:0000256" key="7">
    <source>
        <dbReference type="ARBA" id="ARBA00022801"/>
    </source>
</evidence>